<reference evidence="1" key="1">
    <citation type="submission" date="2018-10" db="EMBL/GenBank/DDBJ databases">
        <title>Hidden diversity of soil giant viruses.</title>
        <authorList>
            <person name="Schulz F."/>
            <person name="Alteio L."/>
            <person name="Goudeau D."/>
            <person name="Ryan E.M."/>
            <person name="Malmstrom R.R."/>
            <person name="Blanchard J."/>
            <person name="Woyke T."/>
        </authorList>
    </citation>
    <scope>NUCLEOTIDE SEQUENCE</scope>
    <source>
        <strain evidence="1">SAV1</strain>
    </source>
</reference>
<organism evidence="1">
    <name type="scientific">Satyrvirus sp</name>
    <dbReference type="NCBI Taxonomy" id="2487771"/>
    <lineage>
        <taxon>Viruses</taxon>
        <taxon>Varidnaviria</taxon>
        <taxon>Bamfordvirae</taxon>
        <taxon>Nucleocytoviricota</taxon>
        <taxon>Megaviricetes</taxon>
        <taxon>Imitervirales</taxon>
        <taxon>Mimiviridae</taxon>
        <taxon>Megamimivirinae</taxon>
    </lineage>
</organism>
<dbReference type="EMBL" id="MK072437">
    <property type="protein sequence ID" value="AYV84918.1"/>
    <property type="molecule type" value="Genomic_DNA"/>
</dbReference>
<gene>
    <name evidence="1" type="ORF">Satyrvirus1_4</name>
</gene>
<evidence type="ECO:0000313" key="1">
    <source>
        <dbReference type="EMBL" id="AYV84918.1"/>
    </source>
</evidence>
<sequence length="174" mass="21072">MNNYIMIKDPDHYLKKANYFYTMSRLNDDDYDDSEYELVMDKVDDINDIELVKVKIDSNKNQLLPQTQTQTQTQCIKPKLKPGYTRYYDPITKHYYKMENMFDVEVPEKKITKTDIWFPENKLSFKTMRDPKTGNYYKVTKIYGKDGNYDYKYEKLNYRPIKKSGNTFYQPSYH</sequence>
<protein>
    <submittedName>
        <fullName evidence="1">Uncharacterized protein</fullName>
    </submittedName>
</protein>
<accession>A0A3G5ACF1</accession>
<proteinExistence type="predicted"/>
<name>A0A3G5ACF1_9VIRU</name>